<dbReference type="Proteomes" id="UP000887116">
    <property type="component" value="Unassembled WGS sequence"/>
</dbReference>
<reference evidence="1" key="1">
    <citation type="submission" date="2020-07" db="EMBL/GenBank/DDBJ databases">
        <title>Multicomponent nature underlies the extraordinary mechanical properties of spider dragline silk.</title>
        <authorList>
            <person name="Kono N."/>
            <person name="Nakamura H."/>
            <person name="Mori M."/>
            <person name="Yoshida Y."/>
            <person name="Ohtoshi R."/>
            <person name="Malay A.D."/>
            <person name="Moran D.A.P."/>
            <person name="Tomita M."/>
            <person name="Numata K."/>
            <person name="Arakawa K."/>
        </authorList>
    </citation>
    <scope>NUCLEOTIDE SEQUENCE</scope>
</reference>
<evidence type="ECO:0000313" key="1">
    <source>
        <dbReference type="EMBL" id="GFQ65151.1"/>
    </source>
</evidence>
<organism evidence="1 2">
    <name type="scientific">Trichonephila clavata</name>
    <name type="common">Joro spider</name>
    <name type="synonym">Nephila clavata</name>
    <dbReference type="NCBI Taxonomy" id="2740835"/>
    <lineage>
        <taxon>Eukaryota</taxon>
        <taxon>Metazoa</taxon>
        <taxon>Ecdysozoa</taxon>
        <taxon>Arthropoda</taxon>
        <taxon>Chelicerata</taxon>
        <taxon>Arachnida</taxon>
        <taxon>Araneae</taxon>
        <taxon>Araneomorphae</taxon>
        <taxon>Entelegynae</taxon>
        <taxon>Araneoidea</taxon>
        <taxon>Nephilidae</taxon>
        <taxon>Trichonephila</taxon>
    </lineage>
</organism>
<evidence type="ECO:0000313" key="2">
    <source>
        <dbReference type="Proteomes" id="UP000887116"/>
    </source>
</evidence>
<dbReference type="AlphaFoldDB" id="A0A8X6K7E2"/>
<accession>A0A8X6K7E2</accession>
<protein>
    <submittedName>
        <fullName evidence="1">Uncharacterized protein</fullName>
    </submittedName>
</protein>
<name>A0A8X6K7E2_TRICU</name>
<dbReference type="EMBL" id="BMAO01000203">
    <property type="protein sequence ID" value="GFQ65151.1"/>
    <property type="molecule type" value="Genomic_DNA"/>
</dbReference>
<comment type="caution">
    <text evidence="1">The sequence shown here is derived from an EMBL/GenBank/DDBJ whole genome shotgun (WGS) entry which is preliminary data.</text>
</comment>
<keyword evidence="2" id="KW-1185">Reference proteome</keyword>
<sequence length="91" mass="10912">MTFLYRRQAVGLSRIYRNDLFAMRCKEPKVKSAPWHALKKSSRLKKIRKLFNLRFYKCDEKYEMVRLTQNVSVKSEITTIIIEYISTCSLE</sequence>
<gene>
    <name evidence="1" type="ORF">TNCT_19351</name>
</gene>
<proteinExistence type="predicted"/>